<feature type="domain" description="MOSC" evidence="1">
    <location>
        <begin position="401"/>
        <end position="560"/>
    </location>
</feature>
<proteinExistence type="predicted"/>
<dbReference type="Pfam" id="PF03476">
    <property type="entry name" value="MOSC_N"/>
    <property type="match status" value="1"/>
</dbReference>
<organism evidence="2 3">
    <name type="scientific">Apatococcus lobatus</name>
    <dbReference type="NCBI Taxonomy" id="904363"/>
    <lineage>
        <taxon>Eukaryota</taxon>
        <taxon>Viridiplantae</taxon>
        <taxon>Chlorophyta</taxon>
        <taxon>core chlorophytes</taxon>
        <taxon>Trebouxiophyceae</taxon>
        <taxon>Chlorellales</taxon>
        <taxon>Chlorellaceae</taxon>
        <taxon>Apatococcus</taxon>
    </lineage>
</organism>
<protein>
    <recommendedName>
        <fullName evidence="1">MOSC domain-containing protein</fullName>
    </recommendedName>
</protein>
<evidence type="ECO:0000313" key="3">
    <source>
        <dbReference type="Proteomes" id="UP001438707"/>
    </source>
</evidence>
<dbReference type="SUPFAM" id="SSF141673">
    <property type="entry name" value="MOSC N-terminal domain-like"/>
    <property type="match status" value="1"/>
</dbReference>
<dbReference type="GO" id="GO:0003824">
    <property type="term" value="F:catalytic activity"/>
    <property type="evidence" value="ECO:0007669"/>
    <property type="project" value="InterPro"/>
</dbReference>
<evidence type="ECO:0000313" key="2">
    <source>
        <dbReference type="EMBL" id="KAK9837609.1"/>
    </source>
</evidence>
<gene>
    <name evidence="2" type="ORF">WJX74_001319</name>
</gene>
<evidence type="ECO:0000259" key="1">
    <source>
        <dbReference type="PROSITE" id="PS51340"/>
    </source>
</evidence>
<dbReference type="InterPro" id="IPR011037">
    <property type="entry name" value="Pyrv_Knase-like_insert_dom_sf"/>
</dbReference>
<dbReference type="SUPFAM" id="SSF50800">
    <property type="entry name" value="PK beta-barrel domain-like"/>
    <property type="match status" value="1"/>
</dbReference>
<dbReference type="PANTHER" id="PTHR14237:SF19">
    <property type="entry name" value="MITOCHONDRIAL AMIDOXIME REDUCING COMPONENT 1"/>
    <property type="match status" value="1"/>
</dbReference>
<accession>A0AAW1RV67</accession>
<dbReference type="InterPro" id="IPR005302">
    <property type="entry name" value="MoCF_Sase_C"/>
</dbReference>
<dbReference type="EMBL" id="JALJOS010000006">
    <property type="protein sequence ID" value="KAK9837609.1"/>
    <property type="molecule type" value="Genomic_DNA"/>
</dbReference>
<dbReference type="AlphaFoldDB" id="A0AAW1RV67"/>
<dbReference type="PROSITE" id="PS51340">
    <property type="entry name" value="MOSC"/>
    <property type="match status" value="1"/>
</dbReference>
<dbReference type="InterPro" id="IPR005303">
    <property type="entry name" value="MOCOS_middle"/>
</dbReference>
<dbReference type="GO" id="GO:0030170">
    <property type="term" value="F:pyridoxal phosphate binding"/>
    <property type="evidence" value="ECO:0007669"/>
    <property type="project" value="InterPro"/>
</dbReference>
<dbReference type="Proteomes" id="UP001438707">
    <property type="component" value="Unassembled WGS sequence"/>
</dbReference>
<sequence length="570" mass="61666">MQSSPESVAALEKQLGAGGTQALLTTLQSLSRTSATPLLRQQNRDLYLSLQILLRQAGQGHVTILPSLLTLQDFPIPVFQPLPASTPNPPSQPGWEVDAEEELPAALEESGDSADEADEDLKAPANTRMRPSAQRAVQLLDGEVGSCGSNDTHAHAMHVHLSSSCKIHHIMCFVTHTSWLRRATAPAAPQSAQHWPLHLRASAGPKLLDCSRQPGITSRPSAPEACSPPVGHAPLQVVLSTPTRSSPPCAGLWEAKVMTKVSSLMVYPVKGCKGTSLSKALVTATGFLFDRNWMVVTADKGRFVTQRNCPKLALVDTKLPLDLLSGGATLIRFEDCLTLEAPGCSPLQIPLQQTGDPVMKNCICWEWRGEARDEGDEAAAWLSGFLSMDVRLVRYAGTPDSNAPGQDKTRRSTDARFAPDNEVAFADGFPFLIASEGGLETLNEQLDEKVPMNRFRPNIVTDDQGKFPEDEMESFQIQGNGRPGIDFLSVSPCARCKVTTVNQSTAETGKEPLRTLKGFRGSETLQWTREKDWKGQGFFGWNLVPQGAGVIAVGDSLHLKKSRDLAALAA</sequence>
<dbReference type="GO" id="GO:0030151">
    <property type="term" value="F:molybdenum ion binding"/>
    <property type="evidence" value="ECO:0007669"/>
    <property type="project" value="InterPro"/>
</dbReference>
<reference evidence="2 3" key="1">
    <citation type="journal article" date="2024" name="Nat. Commun.">
        <title>Phylogenomics reveals the evolutionary origins of lichenization in chlorophyte algae.</title>
        <authorList>
            <person name="Puginier C."/>
            <person name="Libourel C."/>
            <person name="Otte J."/>
            <person name="Skaloud P."/>
            <person name="Haon M."/>
            <person name="Grisel S."/>
            <person name="Petersen M."/>
            <person name="Berrin J.G."/>
            <person name="Delaux P.M."/>
            <person name="Dal Grande F."/>
            <person name="Keller J."/>
        </authorList>
    </citation>
    <scope>NUCLEOTIDE SEQUENCE [LARGE SCALE GENOMIC DNA]</scope>
    <source>
        <strain evidence="2 3">SAG 2145</strain>
    </source>
</reference>
<comment type="caution">
    <text evidence="2">The sequence shown here is derived from an EMBL/GenBank/DDBJ whole genome shotgun (WGS) entry which is preliminary data.</text>
</comment>
<dbReference type="Pfam" id="PF03473">
    <property type="entry name" value="MOSC"/>
    <property type="match status" value="1"/>
</dbReference>
<name>A0AAW1RV67_9CHLO</name>
<keyword evidence="3" id="KW-1185">Reference proteome</keyword>
<dbReference type="PANTHER" id="PTHR14237">
    <property type="entry name" value="MOLYBDOPTERIN COFACTOR SULFURASE MOSC"/>
    <property type="match status" value="1"/>
</dbReference>